<dbReference type="SMART" id="SM00060">
    <property type="entry name" value="FN3"/>
    <property type="match status" value="1"/>
</dbReference>
<evidence type="ECO:0000256" key="5">
    <source>
        <dbReference type="SAM" id="MobiDB-lite"/>
    </source>
</evidence>
<dbReference type="InterPro" id="IPR003649">
    <property type="entry name" value="Bbox_C"/>
</dbReference>
<dbReference type="PROSITE" id="PS50188">
    <property type="entry name" value="B302_SPRY"/>
    <property type="match status" value="1"/>
</dbReference>
<dbReference type="Gene3D" id="2.60.40.10">
    <property type="entry name" value="Immunoglobulins"/>
    <property type="match status" value="1"/>
</dbReference>
<feature type="domain" description="B30.2/SPRY" evidence="7">
    <location>
        <begin position="719"/>
        <end position="905"/>
    </location>
</feature>
<dbReference type="InterPro" id="IPR001870">
    <property type="entry name" value="B30.2/SPRY"/>
</dbReference>
<dbReference type="InterPro" id="IPR036116">
    <property type="entry name" value="FN3_sf"/>
</dbReference>
<dbReference type="Gene3D" id="1.20.5.170">
    <property type="match status" value="1"/>
</dbReference>
<dbReference type="CDD" id="cd00063">
    <property type="entry name" value="FN3"/>
    <property type="match status" value="1"/>
</dbReference>
<evidence type="ECO:0000259" key="8">
    <source>
        <dbReference type="PROSITE" id="PS50853"/>
    </source>
</evidence>
<comment type="caution">
    <text evidence="9">The sequence shown here is derived from an EMBL/GenBank/DDBJ whole genome shotgun (WGS) entry which is preliminary data.</text>
</comment>
<dbReference type="Gene3D" id="2.60.120.920">
    <property type="match status" value="1"/>
</dbReference>
<dbReference type="InterPro" id="IPR013783">
    <property type="entry name" value="Ig-like_fold"/>
</dbReference>
<sequence>MKPLLGSSASSLMSASSNGSTGSGHTSAGQHSIAATLTAVHKMESELRCPSCRRFFQCPLLLPCGHSLCNLCAAGALLPASEPSIAAAIAAALHLTSAETFGSSNGPPQSSSSSSSTTGSSIGCPSTSNSQGNTQSMGCTSTIPSDCDQMSVASETDSGVIVSSRPGSYIGRLPVVICSSTSGLGPSQTYSISSSSISHASSGLICPICNQVVGLFDDKGLSHLPRNRALERIISKFVGFDQLPQSTKANADLEPFLLNNNTDPINRPGGPLCQLCEEPSIPSENQLSLETNNNTKSAEQNCLAAFWCEQCEIFYCTRCREKCHPARGPLNRHALHSATQGVEIIRQKQRNQPTPCMSHLNIIPNLYCVNCHIPVCNECISNDNSQTFETHSKHEILPLIGVCKSRKTELSQSLQALSERARSATEHIQRLRSKSETVNRNLADSEKELIEHLDTLITAIEAKKQELTERLRDERTKRIHCLKDQINRVTSLLTKSTGLIQFCIEMLKESDPSAFLLVSQSLISRTQSAEQTFIQELQHTSSANDITGSLLSLALLSNKDYSSHHSPKKRALKSNEEIGNKYNNSPCSAGGTGTPNRSTKTFDLLGVNSVDAIHRAILNLGLEEDQNTKRSEYFQLNNQKINDVPSPPAFLLEECISERNVITLVWQSTSPIPIDRYTLELDDGAGGNFRKVYRGVETMCTVEGLHFRSVYRARVKAHNQAGESQYSERICLQTSDFTWFHLDINTSVPEILLTNGNRTVTSQLSEDRVILGSTGLSRGVHYWEFTIDRCDPGGQPAFGIARYDCNKEIMLGLDMKSWSIYFDYKRSWFLHNGEHFERTDGGIHAGSVVGIRLDCNRGSLSYYLNDQPHGPIAFTNLPSGIYYPAVSLTRAIQLTLHSGLEAPSESEESDEDSSGGGTGTETTSMATTVLTLSSTLQSKGLRQ</sequence>
<dbReference type="InterPro" id="IPR050617">
    <property type="entry name" value="E3_ligase_FN3/SPRY"/>
</dbReference>
<keyword evidence="3" id="KW-0863">Zinc-finger</keyword>
<feature type="domain" description="B box-type" evidence="6">
    <location>
        <begin position="351"/>
        <end position="399"/>
    </location>
</feature>
<proteinExistence type="predicted"/>
<dbReference type="SMART" id="SM00449">
    <property type="entry name" value="SPRY"/>
    <property type="match status" value="1"/>
</dbReference>
<feature type="region of interest" description="Disordered" evidence="5">
    <location>
        <begin position="561"/>
        <end position="595"/>
    </location>
</feature>
<dbReference type="SUPFAM" id="SSF57845">
    <property type="entry name" value="B-box zinc-binding domain"/>
    <property type="match status" value="1"/>
</dbReference>
<dbReference type="SUPFAM" id="SSF49265">
    <property type="entry name" value="Fibronectin type III"/>
    <property type="match status" value="1"/>
</dbReference>
<keyword evidence="10" id="KW-1185">Reference proteome</keyword>
<reference evidence="9 10" key="1">
    <citation type="submission" date="2019-03" db="EMBL/GenBank/DDBJ databases">
        <title>An improved genome assembly of the fluke Schistosoma japonicum.</title>
        <authorList>
            <person name="Hu W."/>
            <person name="Luo F."/>
            <person name="Yin M."/>
            <person name="Mo X."/>
            <person name="Sun C."/>
            <person name="Wu Q."/>
            <person name="Zhu B."/>
            <person name="Xiang M."/>
            <person name="Wang J."/>
            <person name="Wang Y."/>
            <person name="Zhang T."/>
            <person name="Xu B."/>
            <person name="Zheng H."/>
            <person name="Feng Z."/>
        </authorList>
    </citation>
    <scope>NUCLEOTIDE SEQUENCE [LARGE SCALE GENOMIC DNA]</scope>
    <source>
        <strain evidence="9">HuSjv2</strain>
        <tissue evidence="9">Worms</tissue>
    </source>
</reference>
<dbReference type="Pfam" id="PF00041">
    <property type="entry name" value="fn3"/>
    <property type="match status" value="1"/>
</dbReference>
<keyword evidence="3" id="KW-0862">Zinc</keyword>
<feature type="region of interest" description="Disordered" evidence="5">
    <location>
        <begin position="100"/>
        <end position="138"/>
    </location>
</feature>
<keyword evidence="2 4" id="KW-0175">Coiled coil</keyword>
<dbReference type="EMBL" id="SKCS01000282">
    <property type="protein sequence ID" value="TNN11722.1"/>
    <property type="molecule type" value="Genomic_DNA"/>
</dbReference>
<dbReference type="AlphaFoldDB" id="A0A4Z2D5H6"/>
<dbReference type="InterPro" id="IPR000315">
    <property type="entry name" value="Znf_B-box"/>
</dbReference>
<evidence type="ECO:0000259" key="6">
    <source>
        <dbReference type="PROSITE" id="PS50119"/>
    </source>
</evidence>
<dbReference type="InterPro" id="IPR003961">
    <property type="entry name" value="FN3_dom"/>
</dbReference>
<dbReference type="CDD" id="cd12889">
    <property type="entry name" value="SPRY_PRY_TRIM67_9"/>
    <property type="match status" value="1"/>
</dbReference>
<feature type="coiled-coil region" evidence="4">
    <location>
        <begin position="414"/>
        <end position="477"/>
    </location>
</feature>
<evidence type="ECO:0000313" key="10">
    <source>
        <dbReference type="Proteomes" id="UP000311919"/>
    </source>
</evidence>
<evidence type="ECO:0000256" key="4">
    <source>
        <dbReference type="SAM" id="Coils"/>
    </source>
</evidence>
<feature type="region of interest" description="Disordered" evidence="5">
    <location>
        <begin position="1"/>
        <end position="28"/>
    </location>
</feature>
<dbReference type="SUPFAM" id="SSF49899">
    <property type="entry name" value="Concanavalin A-like lectins/glucanases"/>
    <property type="match status" value="1"/>
</dbReference>
<evidence type="ECO:0000313" key="9">
    <source>
        <dbReference type="EMBL" id="TNN11722.1"/>
    </source>
</evidence>
<dbReference type="Gene3D" id="3.30.160.60">
    <property type="entry name" value="Classic Zinc Finger"/>
    <property type="match status" value="1"/>
</dbReference>
<dbReference type="PROSITE" id="PS50119">
    <property type="entry name" value="ZF_BBOX"/>
    <property type="match status" value="1"/>
</dbReference>
<dbReference type="InterPro" id="IPR013320">
    <property type="entry name" value="ConA-like_dom_sf"/>
</dbReference>
<dbReference type="PROSITE" id="PS50853">
    <property type="entry name" value="FN3"/>
    <property type="match status" value="1"/>
</dbReference>
<feature type="region of interest" description="Disordered" evidence="5">
    <location>
        <begin position="899"/>
        <end position="943"/>
    </location>
</feature>
<dbReference type="PANTHER" id="PTHR24099:SF15">
    <property type="entry name" value="E3 UBIQUITIN-PROTEIN LIGASE TRIM9"/>
    <property type="match status" value="1"/>
</dbReference>
<dbReference type="InterPro" id="IPR013083">
    <property type="entry name" value="Znf_RING/FYVE/PHD"/>
</dbReference>
<protein>
    <submittedName>
        <fullName evidence="9">E3 ubiquitin-protein ligase TRIM9</fullName>
    </submittedName>
</protein>
<dbReference type="OrthoDB" id="295536at2759"/>
<feature type="compositionally biased region" description="Low complexity" evidence="5">
    <location>
        <begin position="100"/>
        <end position="128"/>
    </location>
</feature>
<dbReference type="CDD" id="cd19756">
    <property type="entry name" value="Bbox2"/>
    <property type="match status" value="1"/>
</dbReference>
<dbReference type="GO" id="GO:0007411">
    <property type="term" value="P:axon guidance"/>
    <property type="evidence" value="ECO:0007669"/>
    <property type="project" value="TreeGrafter"/>
</dbReference>
<keyword evidence="1" id="KW-0479">Metal-binding</keyword>
<dbReference type="STRING" id="6182.A0A4Z2D5H6"/>
<dbReference type="PANTHER" id="PTHR24099">
    <property type="entry name" value="E3 UBIQUITIN-PROTEIN LIGASE TRIM36-RELATED"/>
    <property type="match status" value="1"/>
</dbReference>
<dbReference type="SUPFAM" id="SSF57850">
    <property type="entry name" value="RING/U-box"/>
    <property type="match status" value="1"/>
</dbReference>
<dbReference type="InterPro" id="IPR003877">
    <property type="entry name" value="SPRY_dom"/>
</dbReference>
<evidence type="ECO:0000256" key="3">
    <source>
        <dbReference type="PROSITE-ProRule" id="PRU00024"/>
    </source>
</evidence>
<dbReference type="GO" id="GO:0008270">
    <property type="term" value="F:zinc ion binding"/>
    <property type="evidence" value="ECO:0007669"/>
    <property type="project" value="UniProtKB-KW"/>
</dbReference>
<feature type="compositionally biased region" description="Polar residues" evidence="5">
    <location>
        <begin position="129"/>
        <end position="138"/>
    </location>
</feature>
<organism evidence="9 10">
    <name type="scientific">Schistosoma japonicum</name>
    <name type="common">Blood fluke</name>
    <dbReference type="NCBI Taxonomy" id="6182"/>
    <lineage>
        <taxon>Eukaryota</taxon>
        <taxon>Metazoa</taxon>
        <taxon>Spiralia</taxon>
        <taxon>Lophotrochozoa</taxon>
        <taxon>Platyhelminthes</taxon>
        <taxon>Trematoda</taxon>
        <taxon>Digenea</taxon>
        <taxon>Strigeidida</taxon>
        <taxon>Schistosomatoidea</taxon>
        <taxon>Schistosomatidae</taxon>
        <taxon>Schistosoma</taxon>
    </lineage>
</organism>
<evidence type="ECO:0000256" key="1">
    <source>
        <dbReference type="ARBA" id="ARBA00022723"/>
    </source>
</evidence>
<dbReference type="InterPro" id="IPR043136">
    <property type="entry name" value="B30.2/SPRY_sf"/>
</dbReference>
<evidence type="ECO:0000256" key="2">
    <source>
        <dbReference type="ARBA" id="ARBA00023054"/>
    </source>
</evidence>
<dbReference type="Gene3D" id="3.30.40.10">
    <property type="entry name" value="Zinc/RING finger domain, C3HC4 (zinc finger)"/>
    <property type="match status" value="1"/>
</dbReference>
<name>A0A4Z2D5H6_SCHJA</name>
<accession>A0A4Z2D5H6</accession>
<dbReference type="Gene3D" id="4.10.830.40">
    <property type="match status" value="1"/>
</dbReference>
<dbReference type="Pfam" id="PF00643">
    <property type="entry name" value="zf-B_box"/>
    <property type="match status" value="1"/>
</dbReference>
<dbReference type="GO" id="GO:0043005">
    <property type="term" value="C:neuron projection"/>
    <property type="evidence" value="ECO:0007669"/>
    <property type="project" value="TreeGrafter"/>
</dbReference>
<dbReference type="SMART" id="SM00502">
    <property type="entry name" value="BBC"/>
    <property type="match status" value="1"/>
</dbReference>
<feature type="compositionally biased region" description="Low complexity" evidence="5">
    <location>
        <begin position="920"/>
        <end position="936"/>
    </location>
</feature>
<dbReference type="Proteomes" id="UP000311919">
    <property type="component" value="Unassembled WGS sequence"/>
</dbReference>
<feature type="compositionally biased region" description="Acidic residues" evidence="5">
    <location>
        <begin position="904"/>
        <end position="913"/>
    </location>
</feature>
<gene>
    <name evidence="9" type="ORF">EWB00_004250</name>
</gene>
<dbReference type="Pfam" id="PF00622">
    <property type="entry name" value="SPRY"/>
    <property type="match status" value="1"/>
</dbReference>
<feature type="domain" description="Fibronectin type-III" evidence="8">
    <location>
        <begin position="647"/>
        <end position="737"/>
    </location>
</feature>
<evidence type="ECO:0000259" key="7">
    <source>
        <dbReference type="PROSITE" id="PS50188"/>
    </source>
</evidence>
<dbReference type="FunFam" id="2.60.40.10:FF:000178">
    <property type="entry name" value="E3 ubiquitin-protein ligase TRIM9 isoform X1"/>
    <property type="match status" value="1"/>
</dbReference>